<keyword evidence="1" id="KW-1133">Transmembrane helix</keyword>
<comment type="caution">
    <text evidence="2">The sequence shown here is derived from an EMBL/GenBank/DDBJ whole genome shotgun (WGS) entry which is preliminary data.</text>
</comment>
<keyword evidence="1" id="KW-0472">Membrane</keyword>
<reference evidence="2" key="2">
    <citation type="submission" date="2023-02" db="EMBL/GenBank/DDBJ databases">
        <authorList>
            <consortium name="DOE Joint Genome Institute"/>
            <person name="Mondo S.J."/>
            <person name="Chang Y."/>
            <person name="Wang Y."/>
            <person name="Ahrendt S."/>
            <person name="Andreopoulos W."/>
            <person name="Barry K."/>
            <person name="Beard J."/>
            <person name="Benny G.L."/>
            <person name="Blankenship S."/>
            <person name="Bonito G."/>
            <person name="Cuomo C."/>
            <person name="Desiro A."/>
            <person name="Gervers K.A."/>
            <person name="Hundley H."/>
            <person name="Kuo A."/>
            <person name="LaButti K."/>
            <person name="Lang B.F."/>
            <person name="Lipzen A."/>
            <person name="O'Donnell K."/>
            <person name="Pangilinan J."/>
            <person name="Reynolds N."/>
            <person name="Sandor L."/>
            <person name="Smith M.W."/>
            <person name="Tsang A."/>
            <person name="Grigoriev I.V."/>
            <person name="Stajich J.E."/>
            <person name="Spatafora J.W."/>
        </authorList>
    </citation>
    <scope>NUCLEOTIDE SEQUENCE</scope>
    <source>
        <strain evidence="2">RSA 2281</strain>
    </source>
</reference>
<feature type="transmembrane region" description="Helical" evidence="1">
    <location>
        <begin position="17"/>
        <end position="39"/>
    </location>
</feature>
<keyword evidence="3" id="KW-1185">Reference proteome</keyword>
<gene>
    <name evidence="2" type="ORF">BDA99DRAFT_533367</name>
</gene>
<dbReference type="EMBL" id="JAIXMP010000004">
    <property type="protein sequence ID" value="KAI9274753.1"/>
    <property type="molecule type" value="Genomic_DNA"/>
</dbReference>
<evidence type="ECO:0000313" key="2">
    <source>
        <dbReference type="EMBL" id="KAI9274753.1"/>
    </source>
</evidence>
<evidence type="ECO:0000313" key="3">
    <source>
        <dbReference type="Proteomes" id="UP001209540"/>
    </source>
</evidence>
<organism evidence="2 3">
    <name type="scientific">Phascolomyces articulosus</name>
    <dbReference type="NCBI Taxonomy" id="60185"/>
    <lineage>
        <taxon>Eukaryota</taxon>
        <taxon>Fungi</taxon>
        <taxon>Fungi incertae sedis</taxon>
        <taxon>Mucoromycota</taxon>
        <taxon>Mucoromycotina</taxon>
        <taxon>Mucoromycetes</taxon>
        <taxon>Mucorales</taxon>
        <taxon>Lichtheimiaceae</taxon>
        <taxon>Phascolomyces</taxon>
    </lineage>
</organism>
<accession>A0AAD5KLP6</accession>
<protein>
    <submittedName>
        <fullName evidence="2">Uncharacterized protein</fullName>
    </submittedName>
</protein>
<keyword evidence="1" id="KW-0812">Transmembrane</keyword>
<reference evidence="2" key="1">
    <citation type="journal article" date="2022" name="IScience">
        <title>Evolution of zygomycete secretomes and the origins of terrestrial fungal ecologies.</title>
        <authorList>
            <person name="Chang Y."/>
            <person name="Wang Y."/>
            <person name="Mondo S."/>
            <person name="Ahrendt S."/>
            <person name="Andreopoulos W."/>
            <person name="Barry K."/>
            <person name="Beard J."/>
            <person name="Benny G.L."/>
            <person name="Blankenship S."/>
            <person name="Bonito G."/>
            <person name="Cuomo C."/>
            <person name="Desiro A."/>
            <person name="Gervers K.A."/>
            <person name="Hundley H."/>
            <person name="Kuo A."/>
            <person name="LaButti K."/>
            <person name="Lang B.F."/>
            <person name="Lipzen A."/>
            <person name="O'Donnell K."/>
            <person name="Pangilinan J."/>
            <person name="Reynolds N."/>
            <person name="Sandor L."/>
            <person name="Smith M.E."/>
            <person name="Tsang A."/>
            <person name="Grigoriev I.V."/>
            <person name="Stajich J.E."/>
            <person name="Spatafora J.W."/>
        </authorList>
    </citation>
    <scope>NUCLEOTIDE SEQUENCE</scope>
    <source>
        <strain evidence="2">RSA 2281</strain>
    </source>
</reference>
<evidence type="ECO:0000256" key="1">
    <source>
        <dbReference type="SAM" id="Phobius"/>
    </source>
</evidence>
<dbReference type="Proteomes" id="UP001209540">
    <property type="component" value="Unassembled WGS sequence"/>
</dbReference>
<proteinExistence type="predicted"/>
<dbReference type="AlphaFoldDB" id="A0AAD5KLP6"/>
<name>A0AAD5KLP6_9FUNG</name>
<sequence length="190" mass="21994">MKEINVGKNTLNTVEEVYYILAFPMLRAIIFGGVILLFMSIDHSSLPHSNCCLRRHIGTILLSTDLSRVQFLWLKQVLKREDMRGGDRLATGKLVATEPRDLLCFACWIPKTKCIKNRKNSDLIDITKMTRGIFLAEGLVKYETQVKNHIQYYLACPIFNITIQNKDSFDLVLNRQFPIFNEQAKIIWEI</sequence>